<evidence type="ECO:0000313" key="1">
    <source>
        <dbReference type="EMBL" id="KAE8368955.1"/>
    </source>
</evidence>
<dbReference type="GeneID" id="43660652"/>
<proteinExistence type="predicted"/>
<keyword evidence="2" id="KW-1185">Reference proteome</keyword>
<reference evidence="1 2" key="1">
    <citation type="submission" date="2019-04" db="EMBL/GenBank/DDBJ databases">
        <title>Friends and foes A comparative genomics studyof 23 Aspergillus species from section Flavi.</title>
        <authorList>
            <consortium name="DOE Joint Genome Institute"/>
            <person name="Kjaerbolling I."/>
            <person name="Vesth T."/>
            <person name="Frisvad J.C."/>
            <person name="Nybo J.L."/>
            <person name="Theobald S."/>
            <person name="Kildgaard S."/>
            <person name="Isbrandt T."/>
            <person name="Kuo A."/>
            <person name="Sato A."/>
            <person name="Lyhne E.K."/>
            <person name="Kogle M.E."/>
            <person name="Wiebenga A."/>
            <person name="Kun R.S."/>
            <person name="Lubbers R.J."/>
            <person name="Makela M.R."/>
            <person name="Barry K."/>
            <person name="Chovatia M."/>
            <person name="Clum A."/>
            <person name="Daum C."/>
            <person name="Haridas S."/>
            <person name="He G."/>
            <person name="LaButti K."/>
            <person name="Lipzen A."/>
            <person name="Mondo S."/>
            <person name="Riley R."/>
            <person name="Salamov A."/>
            <person name="Simmons B.A."/>
            <person name="Magnuson J.K."/>
            <person name="Henrissat B."/>
            <person name="Mortensen U.H."/>
            <person name="Larsen T.O."/>
            <person name="Devries R.P."/>
            <person name="Grigoriev I.V."/>
            <person name="Machida M."/>
            <person name="Baker S.E."/>
            <person name="Andersen M.R."/>
        </authorList>
    </citation>
    <scope>NUCLEOTIDE SEQUENCE [LARGE SCALE GENOMIC DNA]</scope>
    <source>
        <strain evidence="1 2">CBS 763.97</strain>
    </source>
</reference>
<gene>
    <name evidence="1" type="ORF">BDV27DRAFT_27888</name>
</gene>
<sequence>MSQTSCVRPVCSRLADVRSFNDPLPSLRVLISRRASWAKAWLATTAEKREDWLHRLHCIRMRNDFFAGAWYYSLPVIAANDLNHTLYGLDRHAIPLIMPPGY</sequence>
<protein>
    <submittedName>
        <fullName evidence="1">Uncharacterized protein</fullName>
    </submittedName>
</protein>
<dbReference type="EMBL" id="ML737579">
    <property type="protein sequence ID" value="KAE8368955.1"/>
    <property type="molecule type" value="Genomic_DNA"/>
</dbReference>
<organism evidence="1 2">
    <name type="scientific">Aspergillus caelatus</name>
    <dbReference type="NCBI Taxonomy" id="61420"/>
    <lineage>
        <taxon>Eukaryota</taxon>
        <taxon>Fungi</taxon>
        <taxon>Dikarya</taxon>
        <taxon>Ascomycota</taxon>
        <taxon>Pezizomycotina</taxon>
        <taxon>Eurotiomycetes</taxon>
        <taxon>Eurotiomycetidae</taxon>
        <taxon>Eurotiales</taxon>
        <taxon>Aspergillaceae</taxon>
        <taxon>Aspergillus</taxon>
        <taxon>Aspergillus subgen. Circumdati</taxon>
    </lineage>
</organism>
<dbReference type="RefSeq" id="XP_031932036.1">
    <property type="nucleotide sequence ID" value="XM_032076206.1"/>
</dbReference>
<name>A0A5N7AGW1_9EURO</name>
<accession>A0A5N7AGW1</accession>
<evidence type="ECO:0000313" key="2">
    <source>
        <dbReference type="Proteomes" id="UP000326268"/>
    </source>
</evidence>
<dbReference type="Proteomes" id="UP000326268">
    <property type="component" value="Unassembled WGS sequence"/>
</dbReference>
<dbReference type="AlphaFoldDB" id="A0A5N7AGW1"/>